<evidence type="ECO:0000313" key="1">
    <source>
        <dbReference type="EMBL" id="AVY95730.1"/>
    </source>
</evidence>
<gene>
    <name evidence="1" type="ORF">DAI18_18035</name>
</gene>
<proteinExistence type="predicted"/>
<organism evidence="1 2">
    <name type="scientific">Microvirgula aerodenitrificans</name>
    <dbReference type="NCBI Taxonomy" id="57480"/>
    <lineage>
        <taxon>Bacteria</taxon>
        <taxon>Pseudomonadati</taxon>
        <taxon>Pseudomonadota</taxon>
        <taxon>Betaproteobacteria</taxon>
        <taxon>Neisseriales</taxon>
        <taxon>Aquaspirillaceae</taxon>
        <taxon>Microvirgula</taxon>
    </lineage>
</organism>
<keyword evidence="2" id="KW-1185">Reference proteome</keyword>
<accession>A0A2S0PEB9</accession>
<dbReference type="KEGG" id="maer:DAI18_18035"/>
<name>A0A2S0PEB9_9NEIS</name>
<dbReference type="Proteomes" id="UP000244173">
    <property type="component" value="Chromosome"/>
</dbReference>
<protein>
    <submittedName>
        <fullName evidence="1">Uncharacterized protein</fullName>
    </submittedName>
</protein>
<evidence type="ECO:0000313" key="2">
    <source>
        <dbReference type="Proteomes" id="UP000244173"/>
    </source>
</evidence>
<dbReference type="EMBL" id="CP028519">
    <property type="protein sequence ID" value="AVY95730.1"/>
    <property type="molecule type" value="Genomic_DNA"/>
</dbReference>
<dbReference type="AlphaFoldDB" id="A0A2S0PEB9"/>
<reference evidence="1 2" key="1">
    <citation type="submission" date="2018-04" db="EMBL/GenBank/DDBJ databases">
        <title>Denitrifier Microvirgula.</title>
        <authorList>
            <person name="Anderson E."/>
            <person name="Jang J."/>
            <person name="Ishii S."/>
        </authorList>
    </citation>
    <scope>NUCLEOTIDE SEQUENCE [LARGE SCALE GENOMIC DNA]</scope>
    <source>
        <strain evidence="1 2">BE2.4</strain>
    </source>
</reference>
<sequence length="104" mass="11942">MPITQEDIEVFDGIKKINSRYRYEDKNPGGKRDRLLVSCGQCGSYNELGYIYERKLRREVNSGVITAAQAVDILNACCTEIKNPRKRKQVYELITERLAAITNQ</sequence>